<dbReference type="KEGG" id="xba:C7S18_20175"/>
<keyword evidence="2" id="KW-1185">Reference proteome</keyword>
<dbReference type="SUPFAM" id="SSF53254">
    <property type="entry name" value="Phosphoglycerate mutase-like"/>
    <property type="match status" value="1"/>
</dbReference>
<sequence>MGAAAAAQTNEKGASLMRMLLIWSVLMGASWLGGSAHAVTPDSESAPPVTTVVLLRHAEKQAVGKDPELTDAGQARAASIASRYCQTGVRLVVATEYRRTQATAEPCAKLAGQPVQVLAINQDLNAYADALKQKILAEAAGGKVLVIGHSNTVPAIIQAWTGQAVTPISDTEYDRWFELQIATDGQVRLQESRYDATDSTP</sequence>
<dbReference type="OrthoDB" id="3296006at2"/>
<dbReference type="Proteomes" id="UP000241074">
    <property type="component" value="Chromosome"/>
</dbReference>
<evidence type="ECO:0000313" key="2">
    <source>
        <dbReference type="Proteomes" id="UP000241074"/>
    </source>
</evidence>
<name>A0A2P1PX10_9GAMM</name>
<reference evidence="1 2" key="2">
    <citation type="submission" date="2018-03" db="EMBL/GenBank/DDBJ databases">
        <authorList>
            <person name="Keele B.F."/>
        </authorList>
    </citation>
    <scope>NUCLEOTIDE SEQUENCE [LARGE SCALE GENOMIC DNA]</scope>
    <source>
        <strain evidence="1 2">D13</strain>
    </source>
</reference>
<evidence type="ECO:0000313" key="1">
    <source>
        <dbReference type="EMBL" id="AVP99344.1"/>
    </source>
</evidence>
<protein>
    <recommendedName>
        <fullName evidence="3">Histidine phosphatase family protein</fullName>
    </recommendedName>
</protein>
<dbReference type="CDD" id="cd07067">
    <property type="entry name" value="HP_PGM_like"/>
    <property type="match status" value="1"/>
</dbReference>
<evidence type="ECO:0008006" key="3">
    <source>
        <dbReference type="Google" id="ProtNLM"/>
    </source>
</evidence>
<gene>
    <name evidence="1" type="ORF">C7S18_20175</name>
</gene>
<organism evidence="1 2">
    <name type="scientific">Ahniella affigens</name>
    <dbReference type="NCBI Taxonomy" id="2021234"/>
    <lineage>
        <taxon>Bacteria</taxon>
        <taxon>Pseudomonadati</taxon>
        <taxon>Pseudomonadota</taxon>
        <taxon>Gammaproteobacteria</taxon>
        <taxon>Lysobacterales</taxon>
        <taxon>Rhodanobacteraceae</taxon>
        <taxon>Ahniella</taxon>
    </lineage>
</organism>
<reference evidence="1 2" key="1">
    <citation type="submission" date="2018-03" db="EMBL/GenBank/DDBJ databases">
        <title>Ahniella affigens gen. nov., sp. nov., a gammaproteobacterium isolated from sandy soil near a stream.</title>
        <authorList>
            <person name="Ko Y."/>
            <person name="Kim J.-H."/>
        </authorList>
    </citation>
    <scope>NUCLEOTIDE SEQUENCE [LARGE SCALE GENOMIC DNA]</scope>
    <source>
        <strain evidence="1 2">D13</strain>
    </source>
</reference>
<dbReference type="AlphaFoldDB" id="A0A2P1PX10"/>
<dbReference type="InterPro" id="IPR013078">
    <property type="entry name" value="His_Pase_superF_clade-1"/>
</dbReference>
<dbReference type="InterPro" id="IPR029033">
    <property type="entry name" value="His_PPase_superfam"/>
</dbReference>
<dbReference type="EMBL" id="CP027860">
    <property type="protein sequence ID" value="AVP99344.1"/>
    <property type="molecule type" value="Genomic_DNA"/>
</dbReference>
<dbReference type="Gene3D" id="3.40.50.1240">
    <property type="entry name" value="Phosphoglycerate mutase-like"/>
    <property type="match status" value="1"/>
</dbReference>
<dbReference type="Pfam" id="PF00300">
    <property type="entry name" value="His_Phos_1"/>
    <property type="match status" value="1"/>
</dbReference>
<dbReference type="SMART" id="SM00855">
    <property type="entry name" value="PGAM"/>
    <property type="match status" value="1"/>
</dbReference>
<proteinExistence type="predicted"/>
<accession>A0A2P1PX10</accession>